<proteinExistence type="predicted"/>
<name>A0ABT6JEP5_9GAMM</name>
<keyword evidence="2" id="KW-1185">Reference proteome</keyword>
<dbReference type="EMBL" id="JARXRN010000016">
    <property type="protein sequence ID" value="MDH5829151.1"/>
    <property type="molecule type" value="Genomic_DNA"/>
</dbReference>
<dbReference type="Proteomes" id="UP001156831">
    <property type="component" value="Unassembled WGS sequence"/>
</dbReference>
<protein>
    <submittedName>
        <fullName evidence="1">Uncharacterized protein</fullName>
    </submittedName>
</protein>
<sequence length="152" mass="17365">MEPEVPTFRQSLDSATVVFVARLNSVGLVNKSQASRDIAGQLEIIRTLKGNPSFHYLRHEAIWCGGLRLLVGHYYLFATDQSGSVLRLVRGDRSIVDVSEDYSMQYPPKKPEQLWQTKINDYLNGRPLPKNFQIWNISHPVQAFPPQPGEEW</sequence>
<gene>
    <name evidence="1" type="ORF">QFW80_01280</name>
</gene>
<evidence type="ECO:0000313" key="2">
    <source>
        <dbReference type="Proteomes" id="UP001156831"/>
    </source>
</evidence>
<organism evidence="1 2">
    <name type="scientific">Luteimonas rhizosphaericola</name>
    <dbReference type="NCBI Taxonomy" id="3042024"/>
    <lineage>
        <taxon>Bacteria</taxon>
        <taxon>Pseudomonadati</taxon>
        <taxon>Pseudomonadota</taxon>
        <taxon>Gammaproteobacteria</taxon>
        <taxon>Lysobacterales</taxon>
        <taxon>Lysobacteraceae</taxon>
        <taxon>Luteimonas</taxon>
    </lineage>
</organism>
<reference evidence="1 2" key="1">
    <citation type="submission" date="2023-04" db="EMBL/GenBank/DDBJ databases">
        <title>Luteimonas sp. M1R5S18.</title>
        <authorList>
            <person name="Sun J.-Q."/>
        </authorList>
    </citation>
    <scope>NUCLEOTIDE SEQUENCE [LARGE SCALE GENOMIC DNA]</scope>
    <source>
        <strain evidence="1 2">M1R5S18</strain>
    </source>
</reference>
<comment type="caution">
    <text evidence="1">The sequence shown here is derived from an EMBL/GenBank/DDBJ whole genome shotgun (WGS) entry which is preliminary data.</text>
</comment>
<dbReference type="RefSeq" id="WP_280599164.1">
    <property type="nucleotide sequence ID" value="NZ_JARXRN010000016.1"/>
</dbReference>
<accession>A0ABT6JEP5</accession>
<evidence type="ECO:0000313" key="1">
    <source>
        <dbReference type="EMBL" id="MDH5829151.1"/>
    </source>
</evidence>